<sequence length="192" mass="20906">MSTTTTTAAPTGPAELPGRLEDLGWHLGVLLRAYRATVEQALDDVPHGTRGYQVLVTVAQGDHPTQLALAEHHGIDRTVMTYLVDDLVAAGLVERQQNPADRRARRVVATPEGRRRLGGWATAVHDAEEQLLGMLSPDERSAFRTLMRRVACDLRDVDATTDPCTVAEHTLAGATSPRKNPVRPEENPGPPR</sequence>
<dbReference type="InterPro" id="IPR039422">
    <property type="entry name" value="MarR/SlyA-like"/>
</dbReference>
<evidence type="ECO:0000313" key="4">
    <source>
        <dbReference type="Proteomes" id="UP000035265"/>
    </source>
</evidence>
<comment type="caution">
    <text evidence="3">The sequence shown here is derived from an EMBL/GenBank/DDBJ whole genome shotgun (WGS) entry which is preliminary data.</text>
</comment>
<evidence type="ECO:0000313" key="3">
    <source>
        <dbReference type="EMBL" id="KLN33919.1"/>
    </source>
</evidence>
<dbReference type="InterPro" id="IPR000835">
    <property type="entry name" value="HTH_MarR-typ"/>
</dbReference>
<dbReference type="AlphaFoldDB" id="A0A0H2KPZ3"/>
<evidence type="ECO:0000256" key="1">
    <source>
        <dbReference type="SAM" id="MobiDB-lite"/>
    </source>
</evidence>
<dbReference type="Proteomes" id="UP000035265">
    <property type="component" value="Unassembled WGS sequence"/>
</dbReference>
<dbReference type="Pfam" id="PF12802">
    <property type="entry name" value="MarR_2"/>
    <property type="match status" value="1"/>
</dbReference>
<feature type="domain" description="HTH marR-type" evidence="2">
    <location>
        <begin position="20"/>
        <end position="152"/>
    </location>
</feature>
<dbReference type="Gene3D" id="1.10.10.10">
    <property type="entry name" value="Winged helix-like DNA-binding domain superfamily/Winged helix DNA-binding domain"/>
    <property type="match status" value="1"/>
</dbReference>
<dbReference type="PATRIC" id="fig|264251.5.peg.3015"/>
<dbReference type="PANTHER" id="PTHR33164">
    <property type="entry name" value="TRANSCRIPTIONAL REGULATOR, MARR FAMILY"/>
    <property type="match status" value="1"/>
</dbReference>
<dbReference type="SMART" id="SM00347">
    <property type="entry name" value="HTH_MARR"/>
    <property type="match status" value="1"/>
</dbReference>
<feature type="region of interest" description="Disordered" evidence="1">
    <location>
        <begin position="169"/>
        <end position="192"/>
    </location>
</feature>
<dbReference type="GO" id="GO:0006950">
    <property type="term" value="P:response to stress"/>
    <property type="evidence" value="ECO:0007669"/>
    <property type="project" value="TreeGrafter"/>
</dbReference>
<name>A0A0H2KPZ3_9MICO</name>
<organism evidence="3 4">
    <name type="scientific">Cellulosimicrobium funkei</name>
    <dbReference type="NCBI Taxonomy" id="264251"/>
    <lineage>
        <taxon>Bacteria</taxon>
        <taxon>Bacillati</taxon>
        <taxon>Actinomycetota</taxon>
        <taxon>Actinomycetes</taxon>
        <taxon>Micrococcales</taxon>
        <taxon>Promicromonosporaceae</taxon>
        <taxon>Cellulosimicrobium</taxon>
    </lineage>
</organism>
<accession>A0A0H2KPZ3</accession>
<dbReference type="InterPro" id="IPR036388">
    <property type="entry name" value="WH-like_DNA-bd_sf"/>
</dbReference>
<gene>
    <name evidence="3" type="ORF">FB00_14795</name>
</gene>
<evidence type="ECO:0000259" key="2">
    <source>
        <dbReference type="PROSITE" id="PS50995"/>
    </source>
</evidence>
<proteinExistence type="predicted"/>
<dbReference type="EMBL" id="JNBQ01000023">
    <property type="protein sequence ID" value="KLN33919.1"/>
    <property type="molecule type" value="Genomic_DNA"/>
</dbReference>
<dbReference type="PROSITE" id="PS50995">
    <property type="entry name" value="HTH_MARR_2"/>
    <property type="match status" value="1"/>
</dbReference>
<dbReference type="RefSeq" id="WP_082141343.1">
    <property type="nucleotide sequence ID" value="NZ_JNBQ01000023.1"/>
</dbReference>
<dbReference type="PANTHER" id="PTHR33164:SF99">
    <property type="entry name" value="MARR FAMILY REGULATORY PROTEIN"/>
    <property type="match status" value="1"/>
</dbReference>
<protein>
    <recommendedName>
        <fullName evidence="2">HTH marR-type domain-containing protein</fullName>
    </recommendedName>
</protein>
<dbReference type="InterPro" id="IPR036390">
    <property type="entry name" value="WH_DNA-bd_sf"/>
</dbReference>
<keyword evidence="4" id="KW-1185">Reference proteome</keyword>
<dbReference type="PRINTS" id="PR00598">
    <property type="entry name" value="HTHMARR"/>
</dbReference>
<reference evidence="3 4" key="1">
    <citation type="submission" date="2014-05" db="EMBL/GenBank/DDBJ databases">
        <title>Cellulosimicrobium funkei U11 genome.</title>
        <authorList>
            <person name="Hu C."/>
            <person name="Gong Y."/>
            <person name="Wan W."/>
            <person name="Jiang M."/>
        </authorList>
    </citation>
    <scope>NUCLEOTIDE SEQUENCE [LARGE SCALE GENOMIC DNA]</scope>
    <source>
        <strain evidence="3 4">U11</strain>
    </source>
</reference>
<dbReference type="SUPFAM" id="SSF46785">
    <property type="entry name" value="Winged helix' DNA-binding domain"/>
    <property type="match status" value="1"/>
</dbReference>
<dbReference type="GO" id="GO:0003700">
    <property type="term" value="F:DNA-binding transcription factor activity"/>
    <property type="evidence" value="ECO:0007669"/>
    <property type="project" value="InterPro"/>
</dbReference>
<dbReference type="STRING" id="264251.FB00_14795"/>